<dbReference type="InterPro" id="IPR011009">
    <property type="entry name" value="Kinase-like_dom_sf"/>
</dbReference>
<dbReference type="AlphaFoldDB" id="A0A8H3DBA8"/>
<gene>
    <name evidence="1" type="ORF">RDB_LOCUS115009</name>
</gene>
<protein>
    <recommendedName>
        <fullName evidence="3">Protein kinase domain-containing protein</fullName>
    </recommendedName>
</protein>
<accession>A0A8H3DBA8</accession>
<sequence>MNSPLDATIPFNVPGSVPNTNRTGSWHRMSLFDSTRGEIGLIASVFKLLGTPTETTWPEFNALPAASGLIFNPMPPKPLRPLLPNLIPGENPTTLAEDPDWIQDRENVVELIQGLVRYPPRSRTSASDLLRHSYFHQGSPIILPPGYIDADCERPPQVESNSLAAFISQLIATSNDEDSNPLE</sequence>
<name>A0A8H3DBA8_9AGAM</name>
<proteinExistence type="predicted"/>
<dbReference type="Proteomes" id="UP000663850">
    <property type="component" value="Unassembled WGS sequence"/>
</dbReference>
<reference evidence="1" key="1">
    <citation type="submission" date="2021-01" db="EMBL/GenBank/DDBJ databases">
        <authorList>
            <person name="Kaushik A."/>
        </authorList>
    </citation>
    <scope>NUCLEOTIDE SEQUENCE</scope>
    <source>
        <strain evidence="1">Type strain: AG8-Rh-89/</strain>
    </source>
</reference>
<comment type="caution">
    <text evidence="1">The sequence shown here is derived from an EMBL/GenBank/DDBJ whole genome shotgun (WGS) entry which is preliminary data.</text>
</comment>
<evidence type="ECO:0000313" key="1">
    <source>
        <dbReference type="EMBL" id="CAE6518362.1"/>
    </source>
</evidence>
<organism evidence="1 2">
    <name type="scientific">Rhizoctonia solani</name>
    <dbReference type="NCBI Taxonomy" id="456999"/>
    <lineage>
        <taxon>Eukaryota</taxon>
        <taxon>Fungi</taxon>
        <taxon>Dikarya</taxon>
        <taxon>Basidiomycota</taxon>
        <taxon>Agaricomycotina</taxon>
        <taxon>Agaricomycetes</taxon>
        <taxon>Cantharellales</taxon>
        <taxon>Ceratobasidiaceae</taxon>
        <taxon>Rhizoctonia</taxon>
    </lineage>
</organism>
<dbReference type="SUPFAM" id="SSF56112">
    <property type="entry name" value="Protein kinase-like (PK-like)"/>
    <property type="match status" value="1"/>
</dbReference>
<evidence type="ECO:0008006" key="3">
    <source>
        <dbReference type="Google" id="ProtNLM"/>
    </source>
</evidence>
<evidence type="ECO:0000313" key="2">
    <source>
        <dbReference type="Proteomes" id="UP000663850"/>
    </source>
</evidence>
<dbReference type="Gene3D" id="1.10.510.10">
    <property type="entry name" value="Transferase(Phosphotransferase) domain 1"/>
    <property type="match status" value="1"/>
</dbReference>
<dbReference type="EMBL" id="CAJMWZ010006227">
    <property type="protein sequence ID" value="CAE6518362.1"/>
    <property type="molecule type" value="Genomic_DNA"/>
</dbReference>